<dbReference type="InterPro" id="IPR013486">
    <property type="entry name" value="SpoIID/LytB"/>
</dbReference>
<accession>A0A3D2XA48</accession>
<feature type="transmembrane region" description="Helical" evidence="1">
    <location>
        <begin position="12"/>
        <end position="33"/>
    </location>
</feature>
<dbReference type="NCBIfam" id="TIGR02669">
    <property type="entry name" value="SpoIID_LytB"/>
    <property type="match status" value="1"/>
</dbReference>
<dbReference type="Pfam" id="PF08486">
    <property type="entry name" value="SpoIID"/>
    <property type="match status" value="1"/>
</dbReference>
<dbReference type="InterPro" id="IPR013693">
    <property type="entry name" value="SpoIID/LytB_N"/>
</dbReference>
<feature type="domain" description="SPOR" evidence="2">
    <location>
        <begin position="107"/>
        <end position="183"/>
    </location>
</feature>
<dbReference type="InterPro" id="IPR036680">
    <property type="entry name" value="SPOR-like_sf"/>
</dbReference>
<keyword evidence="1" id="KW-1133">Transmembrane helix</keyword>
<dbReference type="GO" id="GO:0030288">
    <property type="term" value="C:outer membrane-bounded periplasmic space"/>
    <property type="evidence" value="ECO:0007669"/>
    <property type="project" value="TreeGrafter"/>
</dbReference>
<proteinExistence type="predicted"/>
<sequence>MTIEKNRGRSLYHVKLSYIGFFLIIFISIMPSVQVSAQNLLKNQAPSSVPLVNNKKEMTDIRVGLHEKYEGNSSIELKTSEIALGYCINDKYRSEVSFQSRNGFTFQPAKGNYYVLSTSFSTYEEAKKVADKIAKLGVPAIPTVIYRNHYRVYVGGDMSSSSFSAMYQKIKGKLGYTYLGPVKNNKHRVLMSGDGATLLIDGGIENAYPQIKPISRNSKNVALIDLGERSYRGRLEIGCYGKTSLTAVNIINIESYLLGVVPCEMVSSWPIESLKAQAVCARSYALTKTDYTADSNAKKPYSIEDTQTNQVYRGYGYETKQATAAVAATQGEVVKYHGKMITSYYSSTSGGRTEASEDVWGSKLPYLRSVVDKHEKIPEKGPWVKEFTKSEIQAILERNEKSVGNVKKVSPSILTASNRVYSLKVTGTEGSTLISTNSLRSMFSLPSTKFKIINYQDQPDVVTVKGSQSSKTRALKNSYVISANNKVSSLNSIKEQYIVKSADNLTNFLKNAPNNSNTYYFAGMGFGHGVGMSQSGARGMALEGFRYTEIISFYYNGCVVGQY</sequence>
<dbReference type="SUPFAM" id="SSF110997">
    <property type="entry name" value="Sporulation related repeat"/>
    <property type="match status" value="1"/>
</dbReference>
<dbReference type="Proteomes" id="UP000262969">
    <property type="component" value="Unassembled WGS sequence"/>
</dbReference>
<dbReference type="GO" id="GO:0030435">
    <property type="term" value="P:sporulation resulting in formation of a cellular spore"/>
    <property type="evidence" value="ECO:0007669"/>
    <property type="project" value="InterPro"/>
</dbReference>
<evidence type="ECO:0000313" key="4">
    <source>
        <dbReference type="Proteomes" id="UP000262969"/>
    </source>
</evidence>
<dbReference type="PROSITE" id="PS51724">
    <property type="entry name" value="SPOR"/>
    <property type="match status" value="1"/>
</dbReference>
<evidence type="ECO:0000313" key="3">
    <source>
        <dbReference type="EMBL" id="HCL03981.1"/>
    </source>
</evidence>
<dbReference type="InterPro" id="IPR007730">
    <property type="entry name" value="SPOR-like_dom"/>
</dbReference>
<dbReference type="PANTHER" id="PTHR30032:SF4">
    <property type="entry name" value="AMIDASE ENHANCER"/>
    <property type="match status" value="1"/>
</dbReference>
<protein>
    <recommendedName>
        <fullName evidence="2">SPOR domain-containing protein</fullName>
    </recommendedName>
</protein>
<dbReference type="InterPro" id="IPR051922">
    <property type="entry name" value="Bact_Sporulation_Assoc"/>
</dbReference>
<dbReference type="PANTHER" id="PTHR30032">
    <property type="entry name" value="N-ACETYLMURAMOYL-L-ALANINE AMIDASE-RELATED"/>
    <property type="match status" value="1"/>
</dbReference>
<dbReference type="GO" id="GO:0042834">
    <property type="term" value="F:peptidoglycan binding"/>
    <property type="evidence" value="ECO:0007669"/>
    <property type="project" value="InterPro"/>
</dbReference>
<gene>
    <name evidence="3" type="ORF">DHW61_16505</name>
</gene>
<comment type="caution">
    <text evidence="3">The sequence shown here is derived from an EMBL/GenBank/DDBJ whole genome shotgun (WGS) entry which is preliminary data.</text>
</comment>
<evidence type="ECO:0000256" key="1">
    <source>
        <dbReference type="SAM" id="Phobius"/>
    </source>
</evidence>
<keyword evidence="1" id="KW-0812">Transmembrane</keyword>
<name>A0A3D2XA48_9FIRM</name>
<keyword evidence="1" id="KW-0472">Membrane</keyword>
<reference evidence="3 4" key="1">
    <citation type="journal article" date="2018" name="Nat. Biotechnol.">
        <title>A standardized bacterial taxonomy based on genome phylogeny substantially revises the tree of life.</title>
        <authorList>
            <person name="Parks D.H."/>
            <person name="Chuvochina M."/>
            <person name="Waite D.W."/>
            <person name="Rinke C."/>
            <person name="Skarshewski A."/>
            <person name="Chaumeil P.A."/>
            <person name="Hugenholtz P."/>
        </authorList>
    </citation>
    <scope>NUCLEOTIDE SEQUENCE [LARGE SCALE GENOMIC DNA]</scope>
    <source>
        <strain evidence="3">UBA11728</strain>
    </source>
</reference>
<evidence type="ECO:0000259" key="2">
    <source>
        <dbReference type="PROSITE" id="PS51724"/>
    </source>
</evidence>
<organism evidence="3 4">
    <name type="scientific">Lachnoclostridium phytofermentans</name>
    <dbReference type="NCBI Taxonomy" id="66219"/>
    <lineage>
        <taxon>Bacteria</taxon>
        <taxon>Bacillati</taxon>
        <taxon>Bacillota</taxon>
        <taxon>Clostridia</taxon>
        <taxon>Lachnospirales</taxon>
        <taxon>Lachnospiraceae</taxon>
    </lineage>
</organism>
<dbReference type="AlphaFoldDB" id="A0A3D2XA48"/>
<dbReference type="EMBL" id="DPVV01000539">
    <property type="protein sequence ID" value="HCL03981.1"/>
    <property type="molecule type" value="Genomic_DNA"/>
</dbReference>